<feature type="transmembrane region" description="Helical" evidence="1">
    <location>
        <begin position="155"/>
        <end position="178"/>
    </location>
</feature>
<keyword evidence="1" id="KW-0472">Membrane</keyword>
<sequence length="227" mass="25660">MSNIVYCFIDVISIGAIAYFFNVAIKKISFFKGWQKTIFYLGEVPILLGVIPVGAGVDFYSYQEFVVDIEVYDRSSRLQKRLLEDLHPLQRITICLSGSFAVFFVAAIVLNPLQASLLTLKGFEQVIRGSLDSEYAMALLKAAENTINDREFSQIFAIFLTKFLALNLLPLASFHGGFVIREIFYLLPIRTSNVSQGFMIVSICISFAIAFRWIMMLIAYSIPSTWL</sequence>
<evidence type="ECO:0000313" key="3">
    <source>
        <dbReference type="Proteomes" id="UP000654482"/>
    </source>
</evidence>
<evidence type="ECO:0000313" key="2">
    <source>
        <dbReference type="EMBL" id="MBE9117099.1"/>
    </source>
</evidence>
<name>A0A8J7DXE9_9CYAN</name>
<comment type="caution">
    <text evidence="2">The sequence shown here is derived from an EMBL/GenBank/DDBJ whole genome shotgun (WGS) entry which is preliminary data.</text>
</comment>
<accession>A0A8J7DXE9</accession>
<keyword evidence="3" id="KW-1185">Reference proteome</keyword>
<evidence type="ECO:0000256" key="1">
    <source>
        <dbReference type="SAM" id="Phobius"/>
    </source>
</evidence>
<gene>
    <name evidence="2" type="ORF">IQ249_14450</name>
</gene>
<dbReference type="EMBL" id="JADEWZ010000020">
    <property type="protein sequence ID" value="MBE9117099.1"/>
    <property type="molecule type" value="Genomic_DNA"/>
</dbReference>
<reference evidence="2" key="1">
    <citation type="submission" date="2020-10" db="EMBL/GenBank/DDBJ databases">
        <authorList>
            <person name="Castelo-Branco R."/>
            <person name="Eusebio N."/>
            <person name="Adriana R."/>
            <person name="Vieira A."/>
            <person name="Brugerolle De Fraissinette N."/>
            <person name="Rezende De Castro R."/>
            <person name="Schneider M.P."/>
            <person name="Vasconcelos V."/>
            <person name="Leao P.N."/>
        </authorList>
    </citation>
    <scope>NUCLEOTIDE SEQUENCE</scope>
    <source>
        <strain evidence="2">LEGE 07157</strain>
    </source>
</reference>
<feature type="transmembrane region" description="Helical" evidence="1">
    <location>
        <begin position="6"/>
        <end position="25"/>
    </location>
</feature>
<dbReference type="AlphaFoldDB" id="A0A8J7DXE9"/>
<keyword evidence="1" id="KW-0812">Transmembrane</keyword>
<dbReference type="Proteomes" id="UP000654482">
    <property type="component" value="Unassembled WGS sequence"/>
</dbReference>
<proteinExistence type="predicted"/>
<feature type="transmembrane region" description="Helical" evidence="1">
    <location>
        <begin position="37"/>
        <end position="57"/>
    </location>
</feature>
<organism evidence="2 3">
    <name type="scientific">Lusitaniella coriacea LEGE 07157</name>
    <dbReference type="NCBI Taxonomy" id="945747"/>
    <lineage>
        <taxon>Bacteria</taxon>
        <taxon>Bacillati</taxon>
        <taxon>Cyanobacteriota</taxon>
        <taxon>Cyanophyceae</taxon>
        <taxon>Spirulinales</taxon>
        <taxon>Lusitaniellaceae</taxon>
        <taxon>Lusitaniella</taxon>
    </lineage>
</organism>
<keyword evidence="1" id="KW-1133">Transmembrane helix</keyword>
<protein>
    <submittedName>
        <fullName evidence="2">Uncharacterized protein</fullName>
    </submittedName>
</protein>
<feature type="transmembrane region" description="Helical" evidence="1">
    <location>
        <begin position="198"/>
        <end position="222"/>
    </location>
</feature>
<dbReference type="RefSeq" id="WP_194030187.1">
    <property type="nucleotide sequence ID" value="NZ_JADEWZ010000020.1"/>
</dbReference>
<feature type="transmembrane region" description="Helical" evidence="1">
    <location>
        <begin position="89"/>
        <end position="110"/>
    </location>
</feature>